<feature type="compositionally biased region" description="Pro residues" evidence="1">
    <location>
        <begin position="36"/>
        <end position="46"/>
    </location>
</feature>
<evidence type="ECO:0000256" key="1">
    <source>
        <dbReference type="SAM" id="MobiDB-lite"/>
    </source>
</evidence>
<proteinExistence type="predicted"/>
<feature type="compositionally biased region" description="Basic residues" evidence="1">
    <location>
        <begin position="249"/>
        <end position="259"/>
    </location>
</feature>
<dbReference type="AlphaFoldDB" id="A0A101QMW1"/>
<evidence type="ECO:0000313" key="3">
    <source>
        <dbReference type="EMBL" id="KUN32749.1"/>
    </source>
</evidence>
<evidence type="ECO:0000256" key="2">
    <source>
        <dbReference type="SAM" id="Phobius"/>
    </source>
</evidence>
<feature type="compositionally biased region" description="Low complexity" evidence="1">
    <location>
        <begin position="140"/>
        <end position="248"/>
    </location>
</feature>
<keyword evidence="2" id="KW-0812">Transmembrane</keyword>
<dbReference type="Proteomes" id="UP000053398">
    <property type="component" value="Unassembled WGS sequence"/>
</dbReference>
<name>A0A101QMW1_STRCK</name>
<feature type="region of interest" description="Disordered" evidence="1">
    <location>
        <begin position="1"/>
        <end position="89"/>
    </location>
</feature>
<evidence type="ECO:0000313" key="4">
    <source>
        <dbReference type="Proteomes" id="UP000053398"/>
    </source>
</evidence>
<organism evidence="3 4">
    <name type="scientific">Streptomyces corchorusii</name>
    <name type="common">Streptomyces chibaensis</name>
    <dbReference type="NCBI Taxonomy" id="1903"/>
    <lineage>
        <taxon>Bacteria</taxon>
        <taxon>Bacillati</taxon>
        <taxon>Actinomycetota</taxon>
        <taxon>Actinomycetes</taxon>
        <taxon>Kitasatosporales</taxon>
        <taxon>Streptomycetaceae</taxon>
        <taxon>Streptomyces</taxon>
    </lineage>
</organism>
<sequence length="259" mass="25035">MEPGVPGKSGEPADQVEPSAVKEPPETSDGAADVPEPSPGPTPTPASSPQDETIELGDVQLGAVGAESAVRDTRGSDGPVFVDESGRRSRRFRRLGVAVAVACAGYAAVIVATLLSGNSAAPWLPVPGQHEDKPAGKVHTSPLPSVSTTPTTNPTPPGAGAVTAPVVGAEAGGPAVAGSGAPAGADASASTEPDGATASAPAADAGTTGSPTPSAPATDVSPAPSATGTATAPAPTPTPSGRTHTPPGHTRRPHPKLSL</sequence>
<comment type="caution">
    <text evidence="3">The sequence shown here is derived from an EMBL/GenBank/DDBJ whole genome shotgun (WGS) entry which is preliminary data.</text>
</comment>
<feature type="region of interest" description="Disordered" evidence="1">
    <location>
        <begin position="126"/>
        <end position="259"/>
    </location>
</feature>
<feature type="transmembrane region" description="Helical" evidence="2">
    <location>
        <begin position="95"/>
        <end position="115"/>
    </location>
</feature>
<keyword evidence="2" id="KW-1133">Transmembrane helix</keyword>
<protein>
    <submittedName>
        <fullName evidence="3">Uncharacterized protein</fullName>
    </submittedName>
</protein>
<keyword evidence="4" id="KW-1185">Reference proteome</keyword>
<reference evidence="3 4" key="1">
    <citation type="submission" date="2015-10" db="EMBL/GenBank/DDBJ databases">
        <title>Draft genome sequence of Streptomyces corchorusii DSM 40340, type strain for the species Streptomyces corchorusii.</title>
        <authorList>
            <person name="Ruckert C."/>
            <person name="Winkler A."/>
            <person name="Kalinowski J."/>
            <person name="Kampfer P."/>
            <person name="Glaeser S."/>
        </authorList>
    </citation>
    <scope>NUCLEOTIDE SEQUENCE [LARGE SCALE GENOMIC DNA]</scope>
    <source>
        <strain evidence="3 4">DSM 40340</strain>
    </source>
</reference>
<dbReference type="EMBL" id="LMWP01000001">
    <property type="protein sequence ID" value="KUN32749.1"/>
    <property type="molecule type" value="Genomic_DNA"/>
</dbReference>
<accession>A0A101QMW1</accession>
<keyword evidence="2" id="KW-0472">Membrane</keyword>
<gene>
    <name evidence="3" type="ORF">AQJ11_00250</name>
</gene>